<protein>
    <recommendedName>
        <fullName evidence="1">Heterokaryon incompatibility domain-containing protein</fullName>
    </recommendedName>
</protein>
<accession>A0A4R8T244</accession>
<dbReference type="Proteomes" id="UP000295604">
    <property type="component" value="Unassembled WGS sequence"/>
</dbReference>
<dbReference type="EMBL" id="QAPF01000455">
    <property type="protein sequence ID" value="TEA10728.1"/>
    <property type="molecule type" value="Genomic_DNA"/>
</dbReference>
<sequence length="686" mass="78020">MDYLPYPPNTVVPPISVPYLPGYQLDDGDFGTFPERHGLTTSDVSKTVNHQHVALVQEWIFFGMIDKLTDEPLPRSSFVRQGMVDDEPRDIIDASPVTGLIARLNSQLRRGKCPVSIKELKTRVCYAAVACRNFSRQIHQGDESLLSVYLSVAVLCEFLASYLTWAKWTGVIRGGYLSSYRRLGPDSLQGVFSSSGPAITSMLLKRMISNGWCEHQVYNLECYRSYMVTYYLSGITRKERRGISHSRCTRSACAAYNTVGGYTTRHTEEDCRCEFLGVDEHKVVALLEKQEVPLISMTKDAEGNLVMDVIPLVPEQSYTAISHVWVDGLGNNKGNALPRCQLTRLFQKLTIQHRISKPNGVGKRTRSSKEQKVVLWMDSLCIPVSQEHHGLRMKAINLMAFIYSAAEATLVLDDELLQFEKSHEPYEALLARCLASKWNSRCWTLQEGMLSKRCAFQFGDRCVNMSWWSHKFSFPRDSTAWRTTSGVRTQFDIQRCRLGLASSNTGWWKIADDSFGREILRHELQHACRMQSKLNATGLEIRYSRTRLEETEASKHFISMWATLSKRSTTKTDDIHVVLANLTDFKASEIQKLPHLQERTKVILQSMEKFPARMLFVDGYRPMASKDHPDRWVLATPEQATLDTDTHSWEPVAEPFTKNRDQISIHNPTEDKSLVGLEITHGYPAG</sequence>
<evidence type="ECO:0000313" key="2">
    <source>
        <dbReference type="EMBL" id="TEA10728.1"/>
    </source>
</evidence>
<comment type="caution">
    <text evidence="2">The sequence shown here is derived from an EMBL/GenBank/DDBJ whole genome shotgun (WGS) entry which is preliminary data.</text>
</comment>
<proteinExistence type="predicted"/>
<dbReference type="Pfam" id="PF06985">
    <property type="entry name" value="HET"/>
    <property type="match status" value="1"/>
</dbReference>
<evidence type="ECO:0000259" key="1">
    <source>
        <dbReference type="Pfam" id="PF06985"/>
    </source>
</evidence>
<dbReference type="AlphaFoldDB" id="A0A4R8T244"/>
<dbReference type="PANTHER" id="PTHR39596:SF2">
    <property type="entry name" value="HET DOMAIN PROTEIN (AFU_ORTHOLOGUE AFUA_1G17550)-RELATED"/>
    <property type="match status" value="1"/>
</dbReference>
<name>A0A4R8T244_9PEZI</name>
<dbReference type="PANTHER" id="PTHR39596">
    <property type="match status" value="1"/>
</dbReference>
<evidence type="ECO:0000313" key="3">
    <source>
        <dbReference type="Proteomes" id="UP000295604"/>
    </source>
</evidence>
<gene>
    <name evidence="2" type="ORF">C8034_v008607</name>
</gene>
<feature type="domain" description="Heterokaryon incompatibility" evidence="1">
    <location>
        <begin position="318"/>
        <end position="411"/>
    </location>
</feature>
<organism evidence="2 3">
    <name type="scientific">Colletotrichum sidae</name>
    <dbReference type="NCBI Taxonomy" id="1347389"/>
    <lineage>
        <taxon>Eukaryota</taxon>
        <taxon>Fungi</taxon>
        <taxon>Dikarya</taxon>
        <taxon>Ascomycota</taxon>
        <taxon>Pezizomycotina</taxon>
        <taxon>Sordariomycetes</taxon>
        <taxon>Hypocreomycetidae</taxon>
        <taxon>Glomerellales</taxon>
        <taxon>Glomerellaceae</taxon>
        <taxon>Colletotrichum</taxon>
        <taxon>Colletotrichum orbiculare species complex</taxon>
    </lineage>
</organism>
<dbReference type="InterPro" id="IPR010730">
    <property type="entry name" value="HET"/>
</dbReference>
<reference evidence="2 3" key="1">
    <citation type="submission" date="2018-11" db="EMBL/GenBank/DDBJ databases">
        <title>Genome sequence and assembly of Colletotrichum sidae.</title>
        <authorList>
            <person name="Gan P."/>
            <person name="Shirasu K."/>
        </authorList>
    </citation>
    <scope>NUCLEOTIDE SEQUENCE [LARGE SCALE GENOMIC DNA]</scope>
    <source>
        <strain evidence="2 3">CBS 518.97</strain>
    </source>
</reference>
<keyword evidence="3" id="KW-1185">Reference proteome</keyword>